<keyword evidence="2" id="KW-1185">Reference proteome</keyword>
<dbReference type="InParanoid" id="A0A0D0C157"/>
<gene>
    <name evidence="1" type="ORF">PAXRUDRAFT_835167</name>
</gene>
<proteinExistence type="predicted"/>
<sequence length="118" mass="13332">MVPLAECFSQKQECPGARVLTRTSRYYAVWYTGYYASVRLAYAGQAVISMTWPQCDHRNGWLYRCSFTSKVLLMQPPKRSSLAISLQSGFSYISTSQNGALPHHNEAQRGSLLYDVLV</sequence>
<dbReference type="EMBL" id="KN827218">
    <property type="protein sequence ID" value="KIK76942.1"/>
    <property type="molecule type" value="Genomic_DNA"/>
</dbReference>
<name>A0A0D0C157_9AGAM</name>
<dbReference type="Proteomes" id="UP000054538">
    <property type="component" value="Unassembled WGS sequence"/>
</dbReference>
<dbReference type="AlphaFoldDB" id="A0A0D0C157"/>
<evidence type="ECO:0000313" key="2">
    <source>
        <dbReference type="Proteomes" id="UP000054538"/>
    </source>
</evidence>
<reference evidence="1 2" key="1">
    <citation type="submission" date="2014-04" db="EMBL/GenBank/DDBJ databases">
        <authorList>
            <consortium name="DOE Joint Genome Institute"/>
            <person name="Kuo A."/>
            <person name="Kohler A."/>
            <person name="Jargeat P."/>
            <person name="Nagy L.G."/>
            <person name="Floudas D."/>
            <person name="Copeland A."/>
            <person name="Barry K.W."/>
            <person name="Cichocki N."/>
            <person name="Veneault-Fourrey C."/>
            <person name="LaButti K."/>
            <person name="Lindquist E.A."/>
            <person name="Lipzen A."/>
            <person name="Lundell T."/>
            <person name="Morin E."/>
            <person name="Murat C."/>
            <person name="Sun H."/>
            <person name="Tunlid A."/>
            <person name="Henrissat B."/>
            <person name="Grigoriev I.V."/>
            <person name="Hibbett D.S."/>
            <person name="Martin F."/>
            <person name="Nordberg H.P."/>
            <person name="Cantor M.N."/>
            <person name="Hua S.X."/>
        </authorList>
    </citation>
    <scope>NUCLEOTIDE SEQUENCE [LARGE SCALE GENOMIC DNA]</scope>
    <source>
        <strain evidence="1 2">Ve08.2h10</strain>
    </source>
</reference>
<evidence type="ECO:0000313" key="1">
    <source>
        <dbReference type="EMBL" id="KIK76942.1"/>
    </source>
</evidence>
<dbReference type="HOGENOM" id="CLU_2073902_0_0_1"/>
<protein>
    <submittedName>
        <fullName evidence="1">Uncharacterized protein</fullName>
    </submittedName>
</protein>
<accession>A0A0D0C157</accession>
<organism evidence="1 2">
    <name type="scientific">Paxillus rubicundulus Ve08.2h10</name>
    <dbReference type="NCBI Taxonomy" id="930991"/>
    <lineage>
        <taxon>Eukaryota</taxon>
        <taxon>Fungi</taxon>
        <taxon>Dikarya</taxon>
        <taxon>Basidiomycota</taxon>
        <taxon>Agaricomycotina</taxon>
        <taxon>Agaricomycetes</taxon>
        <taxon>Agaricomycetidae</taxon>
        <taxon>Boletales</taxon>
        <taxon>Paxilineae</taxon>
        <taxon>Paxillaceae</taxon>
        <taxon>Paxillus</taxon>
    </lineage>
</organism>
<reference evidence="2" key="2">
    <citation type="submission" date="2015-01" db="EMBL/GenBank/DDBJ databases">
        <title>Evolutionary Origins and Diversification of the Mycorrhizal Mutualists.</title>
        <authorList>
            <consortium name="DOE Joint Genome Institute"/>
            <consortium name="Mycorrhizal Genomics Consortium"/>
            <person name="Kohler A."/>
            <person name="Kuo A."/>
            <person name="Nagy L.G."/>
            <person name="Floudas D."/>
            <person name="Copeland A."/>
            <person name="Barry K.W."/>
            <person name="Cichocki N."/>
            <person name="Veneault-Fourrey C."/>
            <person name="LaButti K."/>
            <person name="Lindquist E.A."/>
            <person name="Lipzen A."/>
            <person name="Lundell T."/>
            <person name="Morin E."/>
            <person name="Murat C."/>
            <person name="Riley R."/>
            <person name="Ohm R."/>
            <person name="Sun H."/>
            <person name="Tunlid A."/>
            <person name="Henrissat B."/>
            <person name="Grigoriev I.V."/>
            <person name="Hibbett D.S."/>
            <person name="Martin F."/>
        </authorList>
    </citation>
    <scope>NUCLEOTIDE SEQUENCE [LARGE SCALE GENOMIC DNA]</scope>
    <source>
        <strain evidence="2">Ve08.2h10</strain>
    </source>
</reference>